<accession>A0A7J7JXH5</accession>
<dbReference type="GO" id="GO:0005829">
    <property type="term" value="C:cytosol"/>
    <property type="evidence" value="ECO:0007669"/>
    <property type="project" value="TreeGrafter"/>
</dbReference>
<organism evidence="1 2">
    <name type="scientific">Bugula neritina</name>
    <name type="common">Brown bryozoan</name>
    <name type="synonym">Sertularia neritina</name>
    <dbReference type="NCBI Taxonomy" id="10212"/>
    <lineage>
        <taxon>Eukaryota</taxon>
        <taxon>Metazoa</taxon>
        <taxon>Spiralia</taxon>
        <taxon>Lophotrochozoa</taxon>
        <taxon>Bryozoa</taxon>
        <taxon>Gymnolaemata</taxon>
        <taxon>Cheilostomatida</taxon>
        <taxon>Flustrina</taxon>
        <taxon>Buguloidea</taxon>
        <taxon>Bugulidae</taxon>
        <taxon>Bugula</taxon>
    </lineage>
</organism>
<comment type="caution">
    <text evidence="1">The sequence shown here is derived from an EMBL/GenBank/DDBJ whole genome shotgun (WGS) entry which is preliminary data.</text>
</comment>
<dbReference type="SUPFAM" id="SSF49899">
    <property type="entry name" value="Concanavalin A-like lectins/glucanases"/>
    <property type="match status" value="1"/>
</dbReference>
<name>A0A7J7JXH5_BUGNE</name>
<sequence length="849" mass="95031">MDKDQFQEMGQLQKLWGEFLKTKDDVAFFAYLRLFVDCYQRSLHRGDSRDDDSLKLSNLPENLLSKISSHLMYYNHKETKVSMMTERQKKNIIMVIQSLSTLSRNAHNVALIASLSVVTSIYHILDIPSLQTGDHVLKQIVMEYILLLEKLFDPYSTWYSRFHNSVSCEENATNKECPAAVDGVTITFICECFDVPHLDYELRSKLIDLIGCVISGSERNAMLIITEAILDKLCNALTDNNLEVLTVPTGLRRNIFSCFTLMVQTLHCAYPGMRQMEVHDIISRYLSTIELVHASSTSANPDFFTPLFDTLRLMISNQRDSEGLKASFNSANVFERVVGFVSKFQESASSSDLLNFHKAFISCLSSFLYRSKVSKTAFKQSVGYNKLLDVLKTVPPDKALLLQLVDMAVERPDTSTAGNAEYNKMENAAVVSLLVSWLPHIPSVTEHVWLARKIFELATVSDKNRITCCDNGIIYSALKSVELCAQHKQFTKVTGILMCLVEKLGALSITAVEIKLLVSLLQIETCYAQGSFTKRILRAFSYMMEEQRIGRALSYFSLPIESSVIRVPDDLKPDSLKKGGGGFSFHTWLCAEPSQQPSTRRVIYSFQAGNGGFESFLSHEGYLHVAMTTEDKNFHVVDVPEMVLADEHWHMLDVVHAVSSSSIWKVSVYIDGTLIKKSSMAAVNLKNKLSYSVGGPITDSAAPPVRDSCNNPSDKSIGSFLGGIKDRMFGKRKKSTEEAPVMKTVEAEYQHEVFGKPIGLCGDLVTICLFKCCLTADQVSQMYKKGANHTEVFFSSSLRSEVVFQYHPKMCSGQRCVDMSAYTRSMDGTLVNGHTILSIDCVGNYVLPS</sequence>
<dbReference type="InterPro" id="IPR050865">
    <property type="entry name" value="BEACH_Domain"/>
</dbReference>
<dbReference type="EMBL" id="VXIV02001682">
    <property type="protein sequence ID" value="KAF6030643.1"/>
    <property type="molecule type" value="Genomic_DNA"/>
</dbReference>
<dbReference type="PANTHER" id="PTHR13743:SF112">
    <property type="entry name" value="BEACH DOMAIN-CONTAINING PROTEIN"/>
    <property type="match status" value="1"/>
</dbReference>
<protein>
    <submittedName>
        <fullName evidence="1">NBEAL1</fullName>
    </submittedName>
</protein>
<dbReference type="AlphaFoldDB" id="A0A7J7JXH5"/>
<dbReference type="GO" id="GO:0008104">
    <property type="term" value="P:intracellular protein localization"/>
    <property type="evidence" value="ECO:0007669"/>
    <property type="project" value="TreeGrafter"/>
</dbReference>
<dbReference type="GO" id="GO:0016020">
    <property type="term" value="C:membrane"/>
    <property type="evidence" value="ECO:0007669"/>
    <property type="project" value="TreeGrafter"/>
</dbReference>
<dbReference type="PANTHER" id="PTHR13743">
    <property type="entry name" value="BEIGE/BEACH-RELATED"/>
    <property type="match status" value="1"/>
</dbReference>
<dbReference type="SUPFAM" id="SSF48371">
    <property type="entry name" value="ARM repeat"/>
    <property type="match status" value="1"/>
</dbReference>
<evidence type="ECO:0000313" key="2">
    <source>
        <dbReference type="Proteomes" id="UP000593567"/>
    </source>
</evidence>
<keyword evidence="2" id="KW-1185">Reference proteome</keyword>
<gene>
    <name evidence="1" type="ORF">EB796_011050</name>
</gene>
<dbReference type="Proteomes" id="UP000593567">
    <property type="component" value="Unassembled WGS sequence"/>
</dbReference>
<evidence type="ECO:0000313" key="1">
    <source>
        <dbReference type="EMBL" id="KAF6030643.1"/>
    </source>
</evidence>
<dbReference type="GO" id="GO:0019901">
    <property type="term" value="F:protein kinase binding"/>
    <property type="evidence" value="ECO:0007669"/>
    <property type="project" value="TreeGrafter"/>
</dbReference>
<reference evidence="1" key="1">
    <citation type="submission" date="2020-06" db="EMBL/GenBank/DDBJ databases">
        <title>Draft genome of Bugula neritina, a colonial animal packing powerful symbionts and potential medicines.</title>
        <authorList>
            <person name="Rayko M."/>
        </authorList>
    </citation>
    <scope>NUCLEOTIDE SEQUENCE [LARGE SCALE GENOMIC DNA]</scope>
    <source>
        <strain evidence="1">Kwan_BN1</strain>
    </source>
</reference>
<dbReference type="Gene3D" id="2.60.120.200">
    <property type="match status" value="1"/>
</dbReference>
<dbReference type="OrthoDB" id="6157334at2759"/>
<dbReference type="InterPro" id="IPR016024">
    <property type="entry name" value="ARM-type_fold"/>
</dbReference>
<proteinExistence type="predicted"/>
<dbReference type="InterPro" id="IPR013320">
    <property type="entry name" value="ConA-like_dom_sf"/>
</dbReference>